<dbReference type="RefSeq" id="WP_263510480.1">
    <property type="nucleotide sequence ID" value="NZ_CP106983.1"/>
</dbReference>
<protein>
    <submittedName>
        <fullName evidence="1">Uncharacterized protein</fullName>
    </submittedName>
</protein>
<proteinExistence type="predicted"/>
<accession>A0AA46PEB7</accession>
<organism evidence="1 2">
    <name type="scientific">Rhodococcus aetherivorans</name>
    <dbReference type="NCBI Taxonomy" id="191292"/>
    <lineage>
        <taxon>Bacteria</taxon>
        <taxon>Bacillati</taxon>
        <taxon>Actinomycetota</taxon>
        <taxon>Actinomycetes</taxon>
        <taxon>Mycobacteriales</taxon>
        <taxon>Nocardiaceae</taxon>
        <taxon>Rhodococcus</taxon>
    </lineage>
</organism>
<keyword evidence="1" id="KW-0614">Plasmid</keyword>
<geneLocation type="plasmid" evidence="1 2">
    <name>pN2</name>
</geneLocation>
<dbReference type="Proteomes" id="UP001163947">
    <property type="component" value="Plasmid pN2"/>
</dbReference>
<evidence type="ECO:0000313" key="2">
    <source>
        <dbReference type="Proteomes" id="UP001163947"/>
    </source>
</evidence>
<evidence type="ECO:0000313" key="1">
    <source>
        <dbReference type="EMBL" id="UYF97210.1"/>
    </source>
</evidence>
<name>A0AA46PEB7_9NOCA</name>
<gene>
    <name evidence="1" type="ORF">OCS65_28080</name>
</gene>
<dbReference type="EMBL" id="CP106983">
    <property type="protein sequence ID" value="UYF97210.1"/>
    <property type="molecule type" value="Genomic_DNA"/>
</dbReference>
<sequence>MLENIPGQVMIAVDPHKASWTAAAVDVSLRALATIRVPVGDDGYRKLRRFARQWTNAEWAVEGRHRPGCAADEPSEQ</sequence>
<dbReference type="GeneID" id="83624362"/>
<dbReference type="AlphaFoldDB" id="A0AA46PEB7"/>
<reference evidence="1" key="1">
    <citation type="submission" date="2022-09" db="EMBL/GenBank/DDBJ databases">
        <title>The genome sequence of Rhodococcus aetherivorans N1.</title>
        <authorList>
            <person name="Jiang W."/>
        </authorList>
    </citation>
    <scope>NUCLEOTIDE SEQUENCE</scope>
    <source>
        <strain evidence="1">N1</strain>
        <plasmid evidence="1">pN2</plasmid>
    </source>
</reference>